<comment type="subcellular location">
    <subcellularLocation>
        <location evidence="1">Secreted</location>
    </subcellularLocation>
</comment>
<dbReference type="Gene3D" id="2.60.40.10">
    <property type="entry name" value="Immunoglobulins"/>
    <property type="match status" value="1"/>
</dbReference>
<feature type="domain" description="SD-repeat containing protein B" evidence="5">
    <location>
        <begin position="390"/>
        <end position="456"/>
    </location>
</feature>
<evidence type="ECO:0000259" key="5">
    <source>
        <dbReference type="Pfam" id="PF17210"/>
    </source>
</evidence>
<feature type="region of interest" description="Disordered" evidence="4">
    <location>
        <begin position="47"/>
        <end position="76"/>
    </location>
</feature>
<dbReference type="SUPFAM" id="SSF117074">
    <property type="entry name" value="Hypothetical protein PA1324"/>
    <property type="match status" value="1"/>
</dbReference>
<proteinExistence type="predicted"/>
<evidence type="ECO:0000313" key="6">
    <source>
        <dbReference type="EMBL" id="OGY10387.1"/>
    </source>
</evidence>
<name>A0A1G1V4U7_9BACT</name>
<dbReference type="AlphaFoldDB" id="A0A1G1V4U7"/>
<evidence type="ECO:0000256" key="4">
    <source>
        <dbReference type="SAM" id="MobiDB-lite"/>
    </source>
</evidence>
<evidence type="ECO:0000256" key="3">
    <source>
        <dbReference type="ARBA" id="ARBA00022729"/>
    </source>
</evidence>
<accession>A0A1G1V4U7</accession>
<comment type="caution">
    <text evidence="6">The sequence shown here is derived from an EMBL/GenBank/DDBJ whole genome shotgun (WGS) entry which is preliminary data.</text>
</comment>
<dbReference type="InterPro" id="IPR033764">
    <property type="entry name" value="Sdr_B"/>
</dbReference>
<organism evidence="6 7">
    <name type="scientific">Candidatus Blackburnbacteria bacterium RIFCSPHIGHO2_02_FULL_44_20</name>
    <dbReference type="NCBI Taxonomy" id="1797516"/>
    <lineage>
        <taxon>Bacteria</taxon>
        <taxon>Candidatus Blackburniibacteriota</taxon>
    </lineage>
</organism>
<keyword evidence="2" id="KW-0964">Secreted</keyword>
<dbReference type="STRING" id="1797516.A3D26_03695"/>
<dbReference type="InterPro" id="IPR013783">
    <property type="entry name" value="Ig-like_fold"/>
</dbReference>
<protein>
    <recommendedName>
        <fullName evidence="5">SD-repeat containing protein B domain-containing protein</fullName>
    </recommendedName>
</protein>
<keyword evidence="3" id="KW-0732">Signal</keyword>
<gene>
    <name evidence="6" type="ORF">A3D26_03695</name>
</gene>
<sequence>MLSGRNRVDWFVNSTYIGTNSGPSAGLTGLTPGTSYSAQAVQWDSGGENEKRACDSSSPAFTTGGGGSGSGGSGGTGGSDGSCGNCNAAEPACGSVSWGTCSNNPSQSCSRPGQACSGTGQVRLRFFNADCTTPYNQPETINLLEDDNDGQEKHNSLFYPLYKAEAQGWSCTDDEGVPYPGENAPNIDDDKCETGHFSNGVSACEFAPWHPYKDPGYQINADGTIGGCPSQNMDGGWFDEEICDDEGNNCYKEWKHSGNDTCIETPNEPSTFPRCFRPQTSQHIEIKAGAPTRSFSFDGTYDEIRARTFAFSVGAPTAYKLKVIGMCYGGNDAACAAYFSGGTNQGNTVKEFDTPIAGHTNYWANPFESVNSNAFVLAYDICVKGTTYKISGQVYQDNNANGAKDGGEPGYGGARVFVNGSPRTTDSSGNYIASELAGGENYTVDLELPAGYRLTQGPDPVTVSNLSGDTTVNFGITPIAVPWFQVKDSDIAAFNNLVSRIPVQCSGSCSPYLDLIGDGGFPGVPMYGGSNLNLGYGQVSQTGWVANSRYSGDLYKYAYFLKKLPATATNISGSIAGSSLVSQSGSSSYNWFYSNGNLTITGDTSIGTKKIVLFVNGTLTIQGKVNLTKGSGFFATIAAGDINIDPGVANASSPAIEGVYVADGIIRTGTNSSSPDSKLIIRGSLVAWNSIILQRDLDPPPRLIGTNETNPAELVEYAPDLMLNFPKELLRDNPVWEEIAP</sequence>
<evidence type="ECO:0000313" key="7">
    <source>
        <dbReference type="Proteomes" id="UP000178319"/>
    </source>
</evidence>
<dbReference type="Pfam" id="PF17210">
    <property type="entry name" value="SdrD_B"/>
    <property type="match status" value="1"/>
</dbReference>
<reference evidence="6 7" key="1">
    <citation type="journal article" date="2016" name="Nat. Commun.">
        <title>Thousands of microbial genomes shed light on interconnected biogeochemical processes in an aquifer system.</title>
        <authorList>
            <person name="Anantharaman K."/>
            <person name="Brown C.T."/>
            <person name="Hug L.A."/>
            <person name="Sharon I."/>
            <person name="Castelle C.J."/>
            <person name="Probst A.J."/>
            <person name="Thomas B.C."/>
            <person name="Singh A."/>
            <person name="Wilkins M.J."/>
            <person name="Karaoz U."/>
            <person name="Brodie E.L."/>
            <person name="Williams K.H."/>
            <person name="Hubbard S.S."/>
            <person name="Banfield J.F."/>
        </authorList>
    </citation>
    <scope>NUCLEOTIDE SEQUENCE [LARGE SCALE GENOMIC DNA]</scope>
</reference>
<dbReference type="Proteomes" id="UP000178319">
    <property type="component" value="Unassembled WGS sequence"/>
</dbReference>
<evidence type="ECO:0000256" key="1">
    <source>
        <dbReference type="ARBA" id="ARBA00004613"/>
    </source>
</evidence>
<feature type="compositionally biased region" description="Gly residues" evidence="4">
    <location>
        <begin position="63"/>
        <end position="76"/>
    </location>
</feature>
<dbReference type="GO" id="GO:0005576">
    <property type="term" value="C:extracellular region"/>
    <property type="evidence" value="ECO:0007669"/>
    <property type="project" value="UniProtKB-SubCell"/>
</dbReference>
<evidence type="ECO:0000256" key="2">
    <source>
        <dbReference type="ARBA" id="ARBA00022525"/>
    </source>
</evidence>
<dbReference type="EMBL" id="MHBZ01000036">
    <property type="protein sequence ID" value="OGY10387.1"/>
    <property type="molecule type" value="Genomic_DNA"/>
</dbReference>